<gene>
    <name evidence="5" type="ORF">IFE08_00755</name>
</gene>
<dbReference type="SUPFAM" id="SSF52540">
    <property type="entry name" value="P-loop containing nucleoside triphosphate hydrolases"/>
    <property type="match status" value="1"/>
</dbReference>
<protein>
    <submittedName>
        <fullName evidence="5">ABC transporter ATP-binding protein</fullName>
    </submittedName>
</protein>
<evidence type="ECO:0000313" key="6">
    <source>
        <dbReference type="Proteomes" id="UP000593915"/>
    </source>
</evidence>
<sequence>MIKCVALSKHFRKNGICKAFTPVLKNISFEVKPFSVLGITGESGCGKTTLAHCLINLIKPDSGDIFIRGKLITEYKNKKEFYRHIQMVQQNPESALDSDFTIRRSLDEVYSLHKELYKSKENFETEVKKFCVNTGIDYNELDKLPYAFSGGQLQRICIIRALLIRPEILILDEPTSMLDVSVQEQIISLLLTLKEKYKLTLIFISHDLDLIEYFCDEVIIMQNGEIVEKGLCSEVFTNPQEIYSLNLLNNRNLILDIGEEVLL</sequence>
<dbReference type="AlphaFoldDB" id="A0A7S6WPL4"/>
<evidence type="ECO:0000313" key="5">
    <source>
        <dbReference type="EMBL" id="QOW60985.1"/>
    </source>
</evidence>
<evidence type="ECO:0000256" key="4">
    <source>
        <dbReference type="ARBA" id="ARBA00022840"/>
    </source>
</evidence>
<dbReference type="InterPro" id="IPR003593">
    <property type="entry name" value="AAA+_ATPase"/>
</dbReference>
<dbReference type="InterPro" id="IPR027417">
    <property type="entry name" value="P-loop_NTPase"/>
</dbReference>
<keyword evidence="2" id="KW-0813">Transport</keyword>
<keyword evidence="3" id="KW-0547">Nucleotide-binding</keyword>
<keyword evidence="4 5" id="KW-0067">ATP-binding</keyword>
<dbReference type="Proteomes" id="UP000593915">
    <property type="component" value="Chromosome"/>
</dbReference>
<dbReference type="PROSITE" id="PS50893">
    <property type="entry name" value="ABC_TRANSPORTER_2"/>
    <property type="match status" value="1"/>
</dbReference>
<dbReference type="SMART" id="SM00382">
    <property type="entry name" value="AAA"/>
    <property type="match status" value="1"/>
</dbReference>
<proteinExistence type="inferred from homology"/>
<dbReference type="Pfam" id="PF00005">
    <property type="entry name" value="ABC_tran"/>
    <property type="match status" value="1"/>
</dbReference>
<name>A0A7S6WPL4_9SPIR</name>
<dbReference type="GO" id="GO:0005524">
    <property type="term" value="F:ATP binding"/>
    <property type="evidence" value="ECO:0007669"/>
    <property type="project" value="UniProtKB-KW"/>
</dbReference>
<dbReference type="GO" id="GO:0055085">
    <property type="term" value="P:transmembrane transport"/>
    <property type="evidence" value="ECO:0007669"/>
    <property type="project" value="UniProtKB-ARBA"/>
</dbReference>
<dbReference type="EMBL" id="CP061839">
    <property type="protein sequence ID" value="QOW60985.1"/>
    <property type="molecule type" value="Genomic_DNA"/>
</dbReference>
<dbReference type="GO" id="GO:0016887">
    <property type="term" value="F:ATP hydrolysis activity"/>
    <property type="evidence" value="ECO:0007669"/>
    <property type="project" value="InterPro"/>
</dbReference>
<accession>A0A7S6WPL4</accession>
<evidence type="ECO:0000256" key="1">
    <source>
        <dbReference type="ARBA" id="ARBA00005417"/>
    </source>
</evidence>
<dbReference type="CDD" id="cd03257">
    <property type="entry name" value="ABC_NikE_OppD_transporters"/>
    <property type="match status" value="1"/>
</dbReference>
<dbReference type="PROSITE" id="PS00211">
    <property type="entry name" value="ABC_TRANSPORTER_1"/>
    <property type="match status" value="1"/>
</dbReference>
<comment type="similarity">
    <text evidence="1">Belongs to the ABC transporter superfamily.</text>
</comment>
<dbReference type="PANTHER" id="PTHR43776:SF7">
    <property type="entry name" value="D,D-DIPEPTIDE TRANSPORT ATP-BINDING PROTEIN DDPF-RELATED"/>
    <property type="match status" value="1"/>
</dbReference>
<dbReference type="PANTHER" id="PTHR43776">
    <property type="entry name" value="TRANSPORT ATP-BINDING PROTEIN"/>
    <property type="match status" value="1"/>
</dbReference>
<dbReference type="Gene3D" id="3.40.50.300">
    <property type="entry name" value="P-loop containing nucleotide triphosphate hydrolases"/>
    <property type="match status" value="1"/>
</dbReference>
<dbReference type="InterPro" id="IPR017871">
    <property type="entry name" value="ABC_transporter-like_CS"/>
</dbReference>
<dbReference type="InterPro" id="IPR050319">
    <property type="entry name" value="ABC_transp_ATP-bind"/>
</dbReference>
<reference evidence="5 6" key="1">
    <citation type="submission" date="2020-09" db="EMBL/GenBank/DDBJ databases">
        <title>Characterization of Treponema spp. from bovine digital dermatitis in Korea.</title>
        <authorList>
            <person name="Espiritu H.M."/>
            <person name="Cho Y.I."/>
            <person name="Mamuad L."/>
        </authorList>
    </citation>
    <scope>NUCLEOTIDE SEQUENCE [LARGE SCALE GENOMIC DNA]</scope>
    <source>
        <strain evidence="5 6">KS1</strain>
    </source>
</reference>
<dbReference type="RefSeq" id="WP_024469569.1">
    <property type="nucleotide sequence ID" value="NZ_CP045670.1"/>
</dbReference>
<evidence type="ECO:0000256" key="2">
    <source>
        <dbReference type="ARBA" id="ARBA00022448"/>
    </source>
</evidence>
<dbReference type="InterPro" id="IPR003439">
    <property type="entry name" value="ABC_transporter-like_ATP-bd"/>
</dbReference>
<evidence type="ECO:0000256" key="3">
    <source>
        <dbReference type="ARBA" id="ARBA00022741"/>
    </source>
</evidence>
<organism evidence="5 6">
    <name type="scientific">Treponema pedis</name>
    <dbReference type="NCBI Taxonomy" id="409322"/>
    <lineage>
        <taxon>Bacteria</taxon>
        <taxon>Pseudomonadati</taxon>
        <taxon>Spirochaetota</taxon>
        <taxon>Spirochaetia</taxon>
        <taxon>Spirochaetales</taxon>
        <taxon>Treponemataceae</taxon>
        <taxon>Treponema</taxon>
    </lineage>
</organism>